<dbReference type="Proteomes" id="UP000585474">
    <property type="component" value="Unassembled WGS sequence"/>
</dbReference>
<dbReference type="AlphaFoldDB" id="A0A7J0H180"/>
<comment type="caution">
    <text evidence="2">The sequence shown here is derived from an EMBL/GenBank/DDBJ whole genome shotgun (WGS) entry which is preliminary data.</text>
</comment>
<keyword evidence="3" id="KW-1185">Reference proteome</keyword>
<gene>
    <name evidence="2" type="ORF">Acr_26g0001190</name>
</gene>
<reference evidence="2 3" key="1">
    <citation type="submission" date="2019-07" db="EMBL/GenBank/DDBJ databases">
        <title>De Novo Assembly of kiwifruit Actinidia rufa.</title>
        <authorList>
            <person name="Sugita-Konishi S."/>
            <person name="Sato K."/>
            <person name="Mori E."/>
            <person name="Abe Y."/>
            <person name="Kisaki G."/>
            <person name="Hamano K."/>
            <person name="Suezawa K."/>
            <person name="Otani M."/>
            <person name="Fukuda T."/>
            <person name="Manabe T."/>
            <person name="Gomi K."/>
            <person name="Tabuchi M."/>
            <person name="Akimitsu K."/>
            <person name="Kataoka I."/>
        </authorList>
    </citation>
    <scope>NUCLEOTIDE SEQUENCE [LARGE SCALE GENOMIC DNA]</scope>
    <source>
        <strain evidence="3">cv. Fuchu</strain>
    </source>
</reference>
<accession>A0A7J0H180</accession>
<proteinExistence type="predicted"/>
<dbReference type="EMBL" id="BJWL01000026">
    <property type="protein sequence ID" value="GFZ16849.1"/>
    <property type="molecule type" value="Genomic_DNA"/>
</dbReference>
<evidence type="ECO:0000256" key="1">
    <source>
        <dbReference type="SAM" id="MobiDB-lite"/>
    </source>
</evidence>
<feature type="region of interest" description="Disordered" evidence="1">
    <location>
        <begin position="92"/>
        <end position="121"/>
    </location>
</feature>
<evidence type="ECO:0000313" key="2">
    <source>
        <dbReference type="EMBL" id="GFZ16849.1"/>
    </source>
</evidence>
<evidence type="ECO:0000313" key="3">
    <source>
        <dbReference type="Proteomes" id="UP000585474"/>
    </source>
</evidence>
<protein>
    <submittedName>
        <fullName evidence="2">Uncharacterized protein</fullName>
    </submittedName>
</protein>
<organism evidence="2 3">
    <name type="scientific">Actinidia rufa</name>
    <dbReference type="NCBI Taxonomy" id="165716"/>
    <lineage>
        <taxon>Eukaryota</taxon>
        <taxon>Viridiplantae</taxon>
        <taxon>Streptophyta</taxon>
        <taxon>Embryophyta</taxon>
        <taxon>Tracheophyta</taxon>
        <taxon>Spermatophyta</taxon>
        <taxon>Magnoliopsida</taxon>
        <taxon>eudicotyledons</taxon>
        <taxon>Gunneridae</taxon>
        <taxon>Pentapetalae</taxon>
        <taxon>asterids</taxon>
        <taxon>Ericales</taxon>
        <taxon>Actinidiaceae</taxon>
        <taxon>Actinidia</taxon>
    </lineage>
</organism>
<name>A0A7J0H180_9ERIC</name>
<sequence length="121" mass="13146">MNHALQELTELKKVASGEVLQKEGWLAYLKEFENPSNHLASNVAAPSIEPLDPSAVYFLLILSGFNEEEYMNQLVDKEGVTVVREVSMIQGNELGRGGGADVKGDEGECVNEGNPSTPPEE</sequence>